<evidence type="ECO:0000256" key="3">
    <source>
        <dbReference type="ARBA" id="ARBA00022723"/>
    </source>
</evidence>
<keyword evidence="6 8" id="KW-0482">Metalloprotease</keyword>
<evidence type="ECO:0000256" key="2">
    <source>
        <dbReference type="ARBA" id="ARBA00022670"/>
    </source>
</evidence>
<dbReference type="Gene3D" id="2.10.25.10">
    <property type="entry name" value="Laminin"/>
    <property type="match status" value="1"/>
</dbReference>
<comment type="cofactor">
    <cofactor evidence="8">
        <name>Zn(2+)</name>
        <dbReference type="ChEBI" id="CHEBI:29105"/>
    </cofactor>
    <text evidence="8">Binds 1 zinc ion per subunit.</text>
</comment>
<dbReference type="OMA" id="REDIRFH"/>
<evidence type="ECO:0000313" key="10">
    <source>
        <dbReference type="Proteomes" id="UP000008983"/>
    </source>
</evidence>
<dbReference type="GO" id="GO:0005737">
    <property type="term" value="C:cytoplasm"/>
    <property type="evidence" value="ECO:0007669"/>
    <property type="project" value="TreeGrafter"/>
</dbReference>
<dbReference type="PANTHER" id="PTHR10942">
    <property type="entry name" value="LEISHMANOLYSIN-LIKE PEPTIDASE"/>
    <property type="match status" value="1"/>
</dbReference>
<dbReference type="Pfam" id="PF01457">
    <property type="entry name" value="Peptidase_M8"/>
    <property type="match status" value="1"/>
</dbReference>
<dbReference type="Gene3D" id="3.90.132.10">
    <property type="entry name" value="Leishmanolysin , domain 2"/>
    <property type="match status" value="1"/>
</dbReference>
<keyword evidence="3 8" id="KW-0479">Metal-binding</keyword>
<protein>
    <submittedName>
        <fullName evidence="9">Leishmanolysin family protein, putative</fullName>
        <ecNumber evidence="9">3.4.24.36</ecNumber>
    </submittedName>
</protein>
<dbReference type="GO" id="GO:0007155">
    <property type="term" value="P:cell adhesion"/>
    <property type="evidence" value="ECO:0007669"/>
    <property type="project" value="InterPro"/>
</dbReference>
<reference evidence="9 10" key="1">
    <citation type="submission" date="2011-07" db="EMBL/GenBank/DDBJ databases">
        <authorList>
            <person name="Coyne R."/>
            <person name="Brami D."/>
            <person name="Johnson J."/>
            <person name="Hostetler J."/>
            <person name="Hannick L."/>
            <person name="Clark T."/>
            <person name="Cassidy-Hanley D."/>
            <person name="Inman J."/>
        </authorList>
    </citation>
    <scope>NUCLEOTIDE SEQUENCE [LARGE SCALE GENOMIC DNA]</scope>
    <source>
        <strain evidence="9 10">G5</strain>
    </source>
</reference>
<gene>
    <name evidence="9" type="ORF">IMG5_205580</name>
</gene>
<keyword evidence="5 8" id="KW-0862">Zinc</keyword>
<dbReference type="AlphaFoldDB" id="G0R6J5"/>
<feature type="binding site" evidence="8">
    <location>
        <position position="243"/>
    </location>
    <ligand>
        <name>Zn(2+)</name>
        <dbReference type="ChEBI" id="CHEBI:29105"/>
        <note>catalytic</note>
    </ligand>
</feature>
<accession>G0R6J5</accession>
<dbReference type="InParanoid" id="G0R6J5"/>
<evidence type="ECO:0000313" key="9">
    <source>
        <dbReference type="EMBL" id="EGR26906.1"/>
    </source>
</evidence>
<dbReference type="RefSeq" id="XP_004023790.1">
    <property type="nucleotide sequence ID" value="XM_004023741.1"/>
</dbReference>
<proteinExistence type="inferred from homology"/>
<evidence type="ECO:0000256" key="8">
    <source>
        <dbReference type="PIRSR" id="PIRSR601577-2"/>
    </source>
</evidence>
<evidence type="ECO:0000256" key="1">
    <source>
        <dbReference type="ARBA" id="ARBA00005860"/>
    </source>
</evidence>
<dbReference type="PANTHER" id="PTHR10942:SF0">
    <property type="entry name" value="LEISHMANOLYSIN-LIKE PEPTIDASE"/>
    <property type="match status" value="1"/>
</dbReference>
<dbReference type="Gene3D" id="3.10.170.20">
    <property type="match status" value="1"/>
</dbReference>
<evidence type="ECO:0000256" key="4">
    <source>
        <dbReference type="ARBA" id="ARBA00022801"/>
    </source>
</evidence>
<evidence type="ECO:0000256" key="6">
    <source>
        <dbReference type="ARBA" id="ARBA00023049"/>
    </source>
</evidence>
<comment type="similarity">
    <text evidence="1">Belongs to the peptidase M8 family.</text>
</comment>
<keyword evidence="2" id="KW-0645">Protease</keyword>
<dbReference type="SUPFAM" id="SSF55486">
    <property type="entry name" value="Metalloproteases ('zincins'), catalytic domain"/>
    <property type="match status" value="1"/>
</dbReference>
<feature type="active site" evidence="7">
    <location>
        <position position="168"/>
    </location>
</feature>
<name>G0R6J5_ICHMU</name>
<dbReference type="GO" id="GO:0004222">
    <property type="term" value="F:metalloendopeptidase activity"/>
    <property type="evidence" value="ECO:0007669"/>
    <property type="project" value="InterPro"/>
</dbReference>
<dbReference type="GO" id="GO:0046872">
    <property type="term" value="F:metal ion binding"/>
    <property type="evidence" value="ECO:0007669"/>
    <property type="project" value="UniProtKB-KW"/>
</dbReference>
<feature type="binding site" evidence="8">
    <location>
        <position position="171"/>
    </location>
    <ligand>
        <name>Zn(2+)</name>
        <dbReference type="ChEBI" id="CHEBI:29105"/>
        <note>catalytic</note>
    </ligand>
</feature>
<dbReference type="InterPro" id="IPR001577">
    <property type="entry name" value="Peptidase_M8"/>
</dbReference>
<dbReference type="GO" id="GO:0016020">
    <property type="term" value="C:membrane"/>
    <property type="evidence" value="ECO:0007669"/>
    <property type="project" value="InterPro"/>
</dbReference>
<dbReference type="STRING" id="857967.G0R6J5"/>
<dbReference type="EMBL" id="GL984404">
    <property type="protein sequence ID" value="EGR26906.1"/>
    <property type="molecule type" value="Genomic_DNA"/>
</dbReference>
<dbReference type="OrthoDB" id="238768at2759"/>
<evidence type="ECO:0000256" key="7">
    <source>
        <dbReference type="PIRSR" id="PIRSR601577-1"/>
    </source>
</evidence>
<evidence type="ECO:0000256" key="5">
    <source>
        <dbReference type="ARBA" id="ARBA00022833"/>
    </source>
</evidence>
<keyword evidence="4 9" id="KW-0378">Hydrolase</keyword>
<dbReference type="GO" id="GO:0006508">
    <property type="term" value="P:proteolysis"/>
    <property type="evidence" value="ECO:0007669"/>
    <property type="project" value="UniProtKB-KW"/>
</dbReference>
<dbReference type="EC" id="3.4.24.36" evidence="9"/>
<feature type="binding site" evidence="8">
    <location>
        <position position="167"/>
    </location>
    <ligand>
        <name>Zn(2+)</name>
        <dbReference type="ChEBI" id="CHEBI:29105"/>
        <note>catalytic</note>
    </ligand>
</feature>
<sequence>MKKKYKYESIPPDLESLDIRHLQNKTPRNMLISYDIDHFKTLEKNAQNKMLTAVCEKTIQLAIDFFSRLIKIIPKSEPNMRYKQSHKCGEVTVPQKDIIQGKRSDLHIYVQYKIEPEEEYQAYAGWCQFLDVLGPTHGQVVFNLGQLKSQNISNPIEFEDLMEIVIHEIIHILGFMGTDIPKWVNKQKIHHRDPTIQKQIRGINTLLIKTPNVLEHARKYFGCPTLIGMPLEYSDDKQSTNSHWRNSDIQNEYMNTFVSPTQAYFSAFTTNLLRDTGFYFEINASMEEQTFFGQGAGCDHVLGKCDKPTNEYCNPQTDNDLCDYYHHGQSACYQESGCNVLVNYSNGNCWDTNSNQNTIEVQQNKGAKFGFNSRCFNGNLLVKSSKPNKQNQKIEGNCYEYECDSKRQQLTIWVGKIKKVCKNNLDKLEFEGYQGYIQCPKNISEFCSFKKLCPGFCSGNGYCLKNTCNCADEYAGNDCSIEKNR</sequence>
<dbReference type="eggNOG" id="KOG2556">
    <property type="taxonomic scope" value="Eukaryota"/>
</dbReference>
<keyword evidence="10" id="KW-1185">Reference proteome</keyword>
<dbReference type="GeneID" id="14902959"/>
<organism evidence="9 10">
    <name type="scientific">Ichthyophthirius multifiliis</name>
    <name type="common">White spot disease agent</name>
    <name type="synonym">Ich</name>
    <dbReference type="NCBI Taxonomy" id="5932"/>
    <lineage>
        <taxon>Eukaryota</taxon>
        <taxon>Sar</taxon>
        <taxon>Alveolata</taxon>
        <taxon>Ciliophora</taxon>
        <taxon>Intramacronucleata</taxon>
        <taxon>Oligohymenophorea</taxon>
        <taxon>Hymenostomatida</taxon>
        <taxon>Ophryoglenina</taxon>
        <taxon>Ichthyophthirius</taxon>
    </lineage>
</organism>
<dbReference type="Proteomes" id="UP000008983">
    <property type="component" value="Unassembled WGS sequence"/>
</dbReference>